<dbReference type="GO" id="GO:0008270">
    <property type="term" value="F:zinc ion binding"/>
    <property type="evidence" value="ECO:0007669"/>
    <property type="project" value="UniProtKB-KW"/>
</dbReference>
<dbReference type="PANTHER" id="PTHR47111:SF1">
    <property type="entry name" value="SET AND MYND DOMAIN-CONTAINING PROTEIN 4"/>
    <property type="match status" value="1"/>
</dbReference>
<dbReference type="SUPFAM" id="SSF48452">
    <property type="entry name" value="TPR-like"/>
    <property type="match status" value="1"/>
</dbReference>
<dbReference type="PROSITE" id="PS01360">
    <property type="entry name" value="ZF_MYND_1"/>
    <property type="match status" value="1"/>
</dbReference>
<dbReference type="Gene3D" id="6.10.140.2220">
    <property type="match status" value="1"/>
</dbReference>
<dbReference type="SUPFAM" id="SSF82199">
    <property type="entry name" value="SET domain"/>
    <property type="match status" value="1"/>
</dbReference>
<sequence length="570" mass="64090">MAVVASRRETTRSAAALLRSSNKYPHKYSIPRAMDQLRAIAACWDFIDPWDSLINIPEMAKSNELADQHRRYANCEYAEKRFSAALILYNQSICFAERGSEQLGLGYANRSAVYYEQEEYEFALYNIELARKHNYPEAKMPKLLAREVNCKKMIAGGHSKGTVPIPVVEINVEINPKIPFLAKGIAMELFRGMGRGLVAERDFTTGDVILDEKVALCFVSCLRIYLNCGHCGSEFRRSLIPCPGCVTFMYCSEKCREQDLRMTHRFECSVASKLFSMKSSAMMIMARLFFYGLTAFEDNVDKMMEYCLANAGTGSDPFELDFVHLNPLDIFKVLHQSKPRIDPTIEDDLKVVAAAYHLIFMKNPAVQAIFRTEAQRHFMLCCLVFYGHVASTLALKQNDEPNGLTANFSPLATLCNHSSDPNAITIIDSGSIKLVVLRPIEKDQQILTTYGPAWWRAQYCHDVDFDFSCQFCDEGKWQGAPDQAPMKPPKDLFATEYGPPNLVCQLGVIQPVVKSLARKHLGQLFGSAANMYHDALFEVVRQENGKRDRAKALVAGALNAPAEAKSLFFS</sequence>
<proteinExistence type="predicted"/>
<evidence type="ECO:0000256" key="1">
    <source>
        <dbReference type="ARBA" id="ARBA00022723"/>
    </source>
</evidence>
<feature type="domain" description="MYND-type" evidence="6">
    <location>
        <begin position="228"/>
        <end position="268"/>
    </location>
</feature>
<dbReference type="Gene3D" id="1.10.220.160">
    <property type="match status" value="1"/>
</dbReference>
<evidence type="ECO:0000259" key="6">
    <source>
        <dbReference type="PROSITE" id="PS50865"/>
    </source>
</evidence>
<evidence type="ECO:0000256" key="3">
    <source>
        <dbReference type="ARBA" id="ARBA00022833"/>
    </source>
</evidence>
<keyword evidence="3" id="KW-0862">Zinc</keyword>
<dbReference type="InterPro" id="IPR001214">
    <property type="entry name" value="SET_dom"/>
</dbReference>
<evidence type="ECO:0000256" key="4">
    <source>
        <dbReference type="PROSITE-ProRule" id="PRU00134"/>
    </source>
</evidence>
<dbReference type="InterPro" id="IPR011990">
    <property type="entry name" value="TPR-like_helical_dom_sf"/>
</dbReference>
<organism evidence="7">
    <name type="scientific">Culex pipiens</name>
    <name type="common">House mosquito</name>
    <dbReference type="NCBI Taxonomy" id="7175"/>
    <lineage>
        <taxon>Eukaryota</taxon>
        <taxon>Metazoa</taxon>
        <taxon>Ecdysozoa</taxon>
        <taxon>Arthropoda</taxon>
        <taxon>Hexapoda</taxon>
        <taxon>Insecta</taxon>
        <taxon>Pterygota</taxon>
        <taxon>Neoptera</taxon>
        <taxon>Endopterygota</taxon>
        <taxon>Diptera</taxon>
        <taxon>Nematocera</taxon>
        <taxon>Culicoidea</taxon>
        <taxon>Culicidae</taxon>
        <taxon>Culicinae</taxon>
        <taxon>Culicini</taxon>
        <taxon>Culex</taxon>
        <taxon>Culex</taxon>
    </lineage>
</organism>
<name>A0A8D8AUK6_CULPI</name>
<dbReference type="InterPro" id="IPR002893">
    <property type="entry name" value="Znf_MYND"/>
</dbReference>
<keyword evidence="1" id="KW-0479">Metal-binding</keyword>
<dbReference type="SUPFAM" id="SSF144232">
    <property type="entry name" value="HIT/MYND zinc finger-like"/>
    <property type="match status" value="1"/>
</dbReference>
<dbReference type="PROSITE" id="PS50280">
    <property type="entry name" value="SET"/>
    <property type="match status" value="1"/>
</dbReference>
<evidence type="ECO:0000256" key="2">
    <source>
        <dbReference type="ARBA" id="ARBA00022771"/>
    </source>
</evidence>
<dbReference type="PANTHER" id="PTHR47111">
    <property type="entry name" value="BCDNA.LD29892"/>
    <property type="match status" value="1"/>
</dbReference>
<accession>A0A8D8AUK6</accession>
<dbReference type="Pfam" id="PF00856">
    <property type="entry name" value="SET"/>
    <property type="match status" value="1"/>
</dbReference>
<keyword evidence="2 4" id="KW-0863">Zinc-finger</keyword>
<evidence type="ECO:0000259" key="5">
    <source>
        <dbReference type="PROSITE" id="PS50280"/>
    </source>
</evidence>
<dbReference type="GO" id="GO:0008276">
    <property type="term" value="F:protein methyltransferase activity"/>
    <property type="evidence" value="ECO:0007669"/>
    <property type="project" value="UniProtKB-ARBA"/>
</dbReference>
<protein>
    <submittedName>
        <fullName evidence="7">SET and MYND domain-containing protein 4</fullName>
    </submittedName>
</protein>
<evidence type="ECO:0000313" key="7">
    <source>
        <dbReference type="EMBL" id="CAG6463974.1"/>
    </source>
</evidence>
<dbReference type="InterPro" id="IPR046341">
    <property type="entry name" value="SET_dom_sf"/>
</dbReference>
<dbReference type="PROSITE" id="PS50865">
    <property type="entry name" value="ZF_MYND_2"/>
    <property type="match status" value="1"/>
</dbReference>
<feature type="domain" description="SET" evidence="5">
    <location>
        <begin position="166"/>
        <end position="451"/>
    </location>
</feature>
<dbReference type="GO" id="GO:0008170">
    <property type="term" value="F:N-methyltransferase activity"/>
    <property type="evidence" value="ECO:0007669"/>
    <property type="project" value="UniProtKB-ARBA"/>
</dbReference>
<dbReference type="Pfam" id="PF01753">
    <property type="entry name" value="zf-MYND"/>
    <property type="match status" value="1"/>
</dbReference>
<reference evidence="7" key="1">
    <citation type="submission" date="2021-05" db="EMBL/GenBank/DDBJ databases">
        <authorList>
            <person name="Alioto T."/>
            <person name="Alioto T."/>
            <person name="Gomez Garrido J."/>
        </authorList>
    </citation>
    <scope>NUCLEOTIDE SEQUENCE</scope>
</reference>
<dbReference type="AlphaFoldDB" id="A0A8D8AUK6"/>
<dbReference type="EMBL" id="HBUE01049964">
    <property type="protein sequence ID" value="CAG6463974.1"/>
    <property type="molecule type" value="Transcribed_RNA"/>
</dbReference>
<dbReference type="GO" id="GO:0008757">
    <property type="term" value="F:S-adenosylmethionine-dependent methyltransferase activity"/>
    <property type="evidence" value="ECO:0007669"/>
    <property type="project" value="UniProtKB-ARBA"/>
</dbReference>
<dbReference type="Gene3D" id="2.170.270.10">
    <property type="entry name" value="SET domain"/>
    <property type="match status" value="2"/>
</dbReference>